<feature type="transmembrane region" description="Helical" evidence="1">
    <location>
        <begin position="52"/>
        <end position="74"/>
    </location>
</feature>
<keyword evidence="1" id="KW-1133">Transmembrane helix</keyword>
<reference evidence="2 3" key="1">
    <citation type="submission" date="2016-08" db="EMBL/GenBank/DDBJ databases">
        <title>A Parts List for Fungal Cellulosomes Revealed by Comparative Genomics.</title>
        <authorList>
            <consortium name="DOE Joint Genome Institute"/>
            <person name="Haitjema C.H."/>
            <person name="Gilmore S.P."/>
            <person name="Henske J.K."/>
            <person name="Solomon K.V."/>
            <person name="De Groot R."/>
            <person name="Kuo A."/>
            <person name="Mondo S.J."/>
            <person name="Salamov A.A."/>
            <person name="Labutti K."/>
            <person name="Zhao Z."/>
            <person name="Chiniquy J."/>
            <person name="Barry K."/>
            <person name="Brewer H.M."/>
            <person name="Purvine S.O."/>
            <person name="Wright A.T."/>
            <person name="Boxma B."/>
            <person name="Van Alen T."/>
            <person name="Hackstein J.H."/>
            <person name="Baker S.E."/>
            <person name="Grigoriev I.V."/>
            <person name="O'Malley M.A."/>
        </authorList>
    </citation>
    <scope>NUCLEOTIDE SEQUENCE [LARGE SCALE GENOMIC DNA]</scope>
    <source>
        <strain evidence="2 3">S4</strain>
    </source>
</reference>
<feature type="transmembrane region" description="Helical" evidence="1">
    <location>
        <begin position="15"/>
        <end position="40"/>
    </location>
</feature>
<accession>A0A1Y1WRW4</accession>
<comment type="caution">
    <text evidence="2">The sequence shown here is derived from an EMBL/GenBank/DDBJ whole genome shotgun (WGS) entry which is preliminary data.</text>
</comment>
<feature type="transmembrane region" description="Helical" evidence="1">
    <location>
        <begin position="94"/>
        <end position="118"/>
    </location>
</feature>
<protein>
    <submittedName>
        <fullName evidence="2">Uncharacterized protein</fullName>
    </submittedName>
</protein>
<sequence>MKQIGNISEKTLKTLLIIMMISSIPSLNVLGIIVSAFSFYGLKKKDIKMIKIMILPFFFDFFLIFGLFIVFIITDVKLFKFHKHHGDVLWDNKYLMIIYTLLMGIIPPFQLYTIIGLIKYVNNSYLNKTENNEYNKLDDDIENIQIINVSTSIPYPETNLIPNTNYLTSNYNQNYLSTSA</sequence>
<keyword evidence="3" id="KW-1185">Reference proteome</keyword>
<dbReference type="Proteomes" id="UP000193944">
    <property type="component" value="Unassembled WGS sequence"/>
</dbReference>
<keyword evidence="1" id="KW-0472">Membrane</keyword>
<organism evidence="2 3">
    <name type="scientific">Anaeromyces robustus</name>
    <dbReference type="NCBI Taxonomy" id="1754192"/>
    <lineage>
        <taxon>Eukaryota</taxon>
        <taxon>Fungi</taxon>
        <taxon>Fungi incertae sedis</taxon>
        <taxon>Chytridiomycota</taxon>
        <taxon>Chytridiomycota incertae sedis</taxon>
        <taxon>Neocallimastigomycetes</taxon>
        <taxon>Neocallimastigales</taxon>
        <taxon>Neocallimastigaceae</taxon>
        <taxon>Anaeromyces</taxon>
    </lineage>
</organism>
<keyword evidence="1" id="KW-0812">Transmembrane</keyword>
<dbReference type="AlphaFoldDB" id="A0A1Y1WRW4"/>
<name>A0A1Y1WRW4_9FUNG</name>
<evidence type="ECO:0000256" key="1">
    <source>
        <dbReference type="SAM" id="Phobius"/>
    </source>
</evidence>
<evidence type="ECO:0000313" key="3">
    <source>
        <dbReference type="Proteomes" id="UP000193944"/>
    </source>
</evidence>
<gene>
    <name evidence="2" type="ORF">BCR32DRAFT_284662</name>
</gene>
<evidence type="ECO:0000313" key="2">
    <source>
        <dbReference type="EMBL" id="ORX76008.1"/>
    </source>
</evidence>
<reference evidence="2 3" key="2">
    <citation type="submission" date="2016-08" db="EMBL/GenBank/DDBJ databases">
        <title>Pervasive Adenine N6-methylation of Active Genes in Fungi.</title>
        <authorList>
            <consortium name="DOE Joint Genome Institute"/>
            <person name="Mondo S.J."/>
            <person name="Dannebaum R.O."/>
            <person name="Kuo R.C."/>
            <person name="Labutti K."/>
            <person name="Haridas S."/>
            <person name="Kuo A."/>
            <person name="Salamov A."/>
            <person name="Ahrendt S.R."/>
            <person name="Lipzen A."/>
            <person name="Sullivan W."/>
            <person name="Andreopoulos W.B."/>
            <person name="Clum A."/>
            <person name="Lindquist E."/>
            <person name="Daum C."/>
            <person name="Ramamoorthy G.K."/>
            <person name="Gryganskyi A."/>
            <person name="Culley D."/>
            <person name="Magnuson J.K."/>
            <person name="James T.Y."/>
            <person name="O'Malley M.A."/>
            <person name="Stajich J.E."/>
            <person name="Spatafora J.W."/>
            <person name="Visel A."/>
            <person name="Grigoriev I.V."/>
        </authorList>
    </citation>
    <scope>NUCLEOTIDE SEQUENCE [LARGE SCALE GENOMIC DNA]</scope>
    <source>
        <strain evidence="2 3">S4</strain>
    </source>
</reference>
<proteinExistence type="predicted"/>
<dbReference type="EMBL" id="MCFG01000324">
    <property type="protein sequence ID" value="ORX76008.1"/>
    <property type="molecule type" value="Genomic_DNA"/>
</dbReference>